<gene>
    <name evidence="2" type="ORF">GRI35_03290</name>
</gene>
<keyword evidence="3" id="KW-1185">Reference proteome</keyword>
<dbReference type="EMBL" id="WTYZ01000001">
    <property type="protein sequence ID" value="MXO82401.1"/>
    <property type="molecule type" value="Genomic_DNA"/>
</dbReference>
<dbReference type="RefSeq" id="WP_160612846.1">
    <property type="nucleotide sequence ID" value="NZ_JAUFQM010000001.1"/>
</dbReference>
<evidence type="ECO:0000313" key="2">
    <source>
        <dbReference type="EMBL" id="MXO82401.1"/>
    </source>
</evidence>
<sequence length="210" mass="23712">MMIRIVLRGLLVLAPLCALPAPALADGWDCVHNIKENGINSHSTISYHDAGPDPQQIIGPYHQVGWKGFYTGWPNVYETLDSQFVQPRTIGFSVYPGVPIKQGIALFKRAGSKPVRLRVSSAYFSRAEKPPRVHFSVKSETQIAALLAHKDWTVEFRTRRGRLIDTVPHRFAVDLAGMRDLYNRHIVGLRAMKTDIRGLCRENRDEEVIL</sequence>
<comment type="caution">
    <text evidence="2">The sequence shown here is derived from an EMBL/GenBank/DDBJ whole genome shotgun (WGS) entry which is preliminary data.</text>
</comment>
<dbReference type="AlphaFoldDB" id="A0A844Z100"/>
<dbReference type="Proteomes" id="UP000460290">
    <property type="component" value="Unassembled WGS sequence"/>
</dbReference>
<evidence type="ECO:0000313" key="3">
    <source>
        <dbReference type="Proteomes" id="UP000460290"/>
    </source>
</evidence>
<keyword evidence="1" id="KW-0732">Signal</keyword>
<evidence type="ECO:0000256" key="1">
    <source>
        <dbReference type="SAM" id="SignalP"/>
    </source>
</evidence>
<name>A0A844Z100_9SPHN</name>
<proteinExistence type="predicted"/>
<accession>A0A844Z100</accession>
<reference evidence="2 3" key="1">
    <citation type="submission" date="2019-12" db="EMBL/GenBank/DDBJ databases">
        <title>Genomic-based taxomic classification of the family Erythrobacteraceae.</title>
        <authorList>
            <person name="Xu L."/>
        </authorList>
    </citation>
    <scope>NUCLEOTIDE SEQUENCE [LARGE SCALE GENOMIC DNA]</scope>
    <source>
        <strain evidence="2 3">KCTC 42006</strain>
    </source>
</reference>
<feature type="chain" id="PRO_5032616340" evidence="1">
    <location>
        <begin position="26"/>
        <end position="210"/>
    </location>
</feature>
<organism evidence="2 3">
    <name type="scientific">Pontixanthobacter aestiaquae</name>
    <dbReference type="NCBI Taxonomy" id="1509367"/>
    <lineage>
        <taxon>Bacteria</taxon>
        <taxon>Pseudomonadati</taxon>
        <taxon>Pseudomonadota</taxon>
        <taxon>Alphaproteobacteria</taxon>
        <taxon>Sphingomonadales</taxon>
        <taxon>Erythrobacteraceae</taxon>
        <taxon>Pontixanthobacter</taxon>
    </lineage>
</organism>
<protein>
    <submittedName>
        <fullName evidence="2">Uncharacterized protein</fullName>
    </submittedName>
</protein>
<feature type="signal peptide" evidence="1">
    <location>
        <begin position="1"/>
        <end position="25"/>
    </location>
</feature>